<dbReference type="Proteomes" id="UP000814128">
    <property type="component" value="Unassembled WGS sequence"/>
</dbReference>
<keyword evidence="2" id="KW-1185">Reference proteome</keyword>
<dbReference type="EMBL" id="MU273516">
    <property type="protein sequence ID" value="KAI0033579.1"/>
    <property type="molecule type" value="Genomic_DNA"/>
</dbReference>
<reference evidence="1" key="2">
    <citation type="journal article" date="2022" name="New Phytol.">
        <title>Evolutionary transition to the ectomycorrhizal habit in the genomes of a hyperdiverse lineage of mushroom-forming fungi.</title>
        <authorList>
            <person name="Looney B."/>
            <person name="Miyauchi S."/>
            <person name="Morin E."/>
            <person name="Drula E."/>
            <person name="Courty P.E."/>
            <person name="Kohler A."/>
            <person name="Kuo A."/>
            <person name="LaButti K."/>
            <person name="Pangilinan J."/>
            <person name="Lipzen A."/>
            <person name="Riley R."/>
            <person name="Andreopoulos W."/>
            <person name="He G."/>
            <person name="Johnson J."/>
            <person name="Nolan M."/>
            <person name="Tritt A."/>
            <person name="Barry K.W."/>
            <person name="Grigoriev I.V."/>
            <person name="Nagy L.G."/>
            <person name="Hibbett D."/>
            <person name="Henrissat B."/>
            <person name="Matheny P.B."/>
            <person name="Labbe J."/>
            <person name="Martin F.M."/>
        </authorList>
    </citation>
    <scope>NUCLEOTIDE SEQUENCE</scope>
    <source>
        <strain evidence="1">EC-137</strain>
    </source>
</reference>
<comment type="caution">
    <text evidence="1">The sequence shown here is derived from an EMBL/GenBank/DDBJ whole genome shotgun (WGS) entry which is preliminary data.</text>
</comment>
<accession>A0ACB8QNZ5</accession>
<protein>
    <submittedName>
        <fullName evidence="1">Uncharacterized protein</fullName>
    </submittedName>
</protein>
<gene>
    <name evidence="1" type="ORF">K488DRAFT_84778</name>
</gene>
<evidence type="ECO:0000313" key="2">
    <source>
        <dbReference type="Proteomes" id="UP000814128"/>
    </source>
</evidence>
<organism evidence="1 2">
    <name type="scientific">Vararia minispora EC-137</name>
    <dbReference type="NCBI Taxonomy" id="1314806"/>
    <lineage>
        <taxon>Eukaryota</taxon>
        <taxon>Fungi</taxon>
        <taxon>Dikarya</taxon>
        <taxon>Basidiomycota</taxon>
        <taxon>Agaricomycotina</taxon>
        <taxon>Agaricomycetes</taxon>
        <taxon>Russulales</taxon>
        <taxon>Lachnocladiaceae</taxon>
        <taxon>Vararia</taxon>
    </lineage>
</organism>
<reference evidence="1" key="1">
    <citation type="submission" date="2021-02" db="EMBL/GenBank/DDBJ databases">
        <authorList>
            <consortium name="DOE Joint Genome Institute"/>
            <person name="Ahrendt S."/>
            <person name="Looney B.P."/>
            <person name="Miyauchi S."/>
            <person name="Morin E."/>
            <person name="Drula E."/>
            <person name="Courty P.E."/>
            <person name="Chicoki N."/>
            <person name="Fauchery L."/>
            <person name="Kohler A."/>
            <person name="Kuo A."/>
            <person name="Labutti K."/>
            <person name="Pangilinan J."/>
            <person name="Lipzen A."/>
            <person name="Riley R."/>
            <person name="Andreopoulos W."/>
            <person name="He G."/>
            <person name="Johnson J."/>
            <person name="Barry K.W."/>
            <person name="Grigoriev I.V."/>
            <person name="Nagy L."/>
            <person name="Hibbett D."/>
            <person name="Henrissat B."/>
            <person name="Matheny P.B."/>
            <person name="Labbe J."/>
            <person name="Martin F."/>
        </authorList>
    </citation>
    <scope>NUCLEOTIDE SEQUENCE</scope>
    <source>
        <strain evidence="1">EC-137</strain>
    </source>
</reference>
<evidence type="ECO:0000313" key="1">
    <source>
        <dbReference type="EMBL" id="KAI0033579.1"/>
    </source>
</evidence>
<proteinExistence type="predicted"/>
<name>A0ACB8QNZ5_9AGAM</name>
<sequence>MLPTAARCSKALRMSLTPKRGNKDYYKGTRQAYLPHSIRTGPPGRWTRSGAYRILDTKVRVYIAPPIAELNKSELKPYAPWDFGLTEEQKYEAFGRRIKGGLNAKGYLSYLREAQTDKAVEPMTGVFEEASV</sequence>